<reference evidence="2" key="1">
    <citation type="submission" date="2023-03" db="EMBL/GenBank/DDBJ databases">
        <title>Massive genome expansion in bonnet fungi (Mycena s.s.) driven by repeated elements and novel gene families across ecological guilds.</title>
        <authorList>
            <consortium name="Lawrence Berkeley National Laboratory"/>
            <person name="Harder C.B."/>
            <person name="Miyauchi S."/>
            <person name="Viragh M."/>
            <person name="Kuo A."/>
            <person name="Thoen E."/>
            <person name="Andreopoulos B."/>
            <person name="Lu D."/>
            <person name="Skrede I."/>
            <person name="Drula E."/>
            <person name="Henrissat B."/>
            <person name="Morin E."/>
            <person name="Kohler A."/>
            <person name="Barry K."/>
            <person name="LaButti K."/>
            <person name="Morin E."/>
            <person name="Salamov A."/>
            <person name="Lipzen A."/>
            <person name="Mereny Z."/>
            <person name="Hegedus B."/>
            <person name="Baldrian P."/>
            <person name="Stursova M."/>
            <person name="Weitz H."/>
            <person name="Taylor A."/>
            <person name="Grigoriev I.V."/>
            <person name="Nagy L.G."/>
            <person name="Martin F."/>
            <person name="Kauserud H."/>
        </authorList>
    </citation>
    <scope>NUCLEOTIDE SEQUENCE</scope>
    <source>
        <strain evidence="2">CBHHK002</strain>
    </source>
</reference>
<organism evidence="2 3">
    <name type="scientific">Mycena albidolilacea</name>
    <dbReference type="NCBI Taxonomy" id="1033008"/>
    <lineage>
        <taxon>Eukaryota</taxon>
        <taxon>Fungi</taxon>
        <taxon>Dikarya</taxon>
        <taxon>Basidiomycota</taxon>
        <taxon>Agaricomycotina</taxon>
        <taxon>Agaricomycetes</taxon>
        <taxon>Agaricomycetidae</taxon>
        <taxon>Agaricales</taxon>
        <taxon>Marasmiineae</taxon>
        <taxon>Mycenaceae</taxon>
        <taxon>Mycena</taxon>
    </lineage>
</organism>
<dbReference type="Gene3D" id="3.40.630.30">
    <property type="match status" value="1"/>
</dbReference>
<accession>A0AAD6ZX60</accession>
<dbReference type="SUPFAM" id="SSF55729">
    <property type="entry name" value="Acyl-CoA N-acyltransferases (Nat)"/>
    <property type="match status" value="1"/>
</dbReference>
<dbReference type="GO" id="GO:0016747">
    <property type="term" value="F:acyltransferase activity, transferring groups other than amino-acyl groups"/>
    <property type="evidence" value="ECO:0007669"/>
    <property type="project" value="InterPro"/>
</dbReference>
<feature type="domain" description="N-acetyltransferase" evidence="1">
    <location>
        <begin position="59"/>
        <end position="230"/>
    </location>
</feature>
<dbReference type="PANTHER" id="PTHR43328">
    <property type="entry name" value="ACETYLTRANSFERASE-RELATED"/>
    <property type="match status" value="1"/>
</dbReference>
<gene>
    <name evidence="2" type="ORF">DFH08DRAFT_938212</name>
</gene>
<protein>
    <recommendedName>
        <fullName evidence="1">N-acetyltransferase domain-containing protein</fullName>
    </recommendedName>
</protein>
<dbReference type="InterPro" id="IPR000182">
    <property type="entry name" value="GNAT_dom"/>
</dbReference>
<evidence type="ECO:0000259" key="1">
    <source>
        <dbReference type="Pfam" id="PF13302"/>
    </source>
</evidence>
<dbReference type="InterPro" id="IPR016181">
    <property type="entry name" value="Acyl_CoA_acyltransferase"/>
</dbReference>
<dbReference type="Proteomes" id="UP001218218">
    <property type="component" value="Unassembled WGS sequence"/>
</dbReference>
<evidence type="ECO:0000313" key="3">
    <source>
        <dbReference type="Proteomes" id="UP001218218"/>
    </source>
</evidence>
<dbReference type="PANTHER" id="PTHR43328:SF1">
    <property type="entry name" value="N-ACETYLTRANSFERASE DOMAIN-CONTAINING PROTEIN"/>
    <property type="match status" value="1"/>
</dbReference>
<dbReference type="Pfam" id="PF13302">
    <property type="entry name" value="Acetyltransf_3"/>
    <property type="match status" value="1"/>
</dbReference>
<dbReference type="EMBL" id="JARIHO010000024">
    <property type="protein sequence ID" value="KAJ7342877.1"/>
    <property type="molecule type" value="Genomic_DNA"/>
</dbReference>
<name>A0AAD6ZX60_9AGAR</name>
<proteinExistence type="predicted"/>
<evidence type="ECO:0000313" key="2">
    <source>
        <dbReference type="EMBL" id="KAJ7342877.1"/>
    </source>
</evidence>
<keyword evidence="3" id="KW-1185">Reference proteome</keyword>
<comment type="caution">
    <text evidence="2">The sequence shown here is derived from an EMBL/GenBank/DDBJ whole genome shotgun (WGS) entry which is preliminary data.</text>
</comment>
<sequence>MATPYVPESAPLSPAAHLPDLYTIESPELRAAVSTRTPIRFTEAGEPYLPLPAPYENFYLSPMRQSDLPGDMAMMNDIRVVLRVYAPFPNPLINAQRHLVRQRALVTALFASYASGTFLPAASSPFDVLRERRSFGPDAYVGQVTIGPESPDARRVSPISDKWEAWRSTGVLGIGAALNVAYHRKGVASAAVRMLLDEWAVPQMGATEIHARAHVANVASVKLWEKHGFVEEPGMRGVVNVSEAKGGGVEKECVLVWRFKE</sequence>
<dbReference type="AlphaFoldDB" id="A0AAD6ZX60"/>